<comment type="caution">
    <text evidence="1">The sequence shown here is derived from an EMBL/GenBank/DDBJ whole genome shotgun (WGS) entry which is preliminary data.</text>
</comment>
<organism evidence="1 2">
    <name type="scientific">Stieleria varia</name>
    <dbReference type="NCBI Taxonomy" id="2528005"/>
    <lineage>
        <taxon>Bacteria</taxon>
        <taxon>Pseudomonadati</taxon>
        <taxon>Planctomycetota</taxon>
        <taxon>Planctomycetia</taxon>
        <taxon>Pirellulales</taxon>
        <taxon>Pirellulaceae</taxon>
        <taxon>Stieleria</taxon>
    </lineage>
</organism>
<evidence type="ECO:0000313" key="1">
    <source>
        <dbReference type="EMBL" id="TWU08391.1"/>
    </source>
</evidence>
<gene>
    <name evidence="1" type="ORF">Pla52n_09730</name>
</gene>
<protein>
    <submittedName>
        <fullName evidence="1">Uncharacterized protein</fullName>
    </submittedName>
</protein>
<reference evidence="1 2" key="1">
    <citation type="submission" date="2019-02" db="EMBL/GenBank/DDBJ databases">
        <title>Deep-cultivation of Planctomycetes and their phenomic and genomic characterization uncovers novel biology.</title>
        <authorList>
            <person name="Wiegand S."/>
            <person name="Jogler M."/>
            <person name="Boedeker C."/>
            <person name="Pinto D."/>
            <person name="Vollmers J."/>
            <person name="Rivas-Marin E."/>
            <person name="Kohn T."/>
            <person name="Peeters S.H."/>
            <person name="Heuer A."/>
            <person name="Rast P."/>
            <person name="Oberbeckmann S."/>
            <person name="Bunk B."/>
            <person name="Jeske O."/>
            <person name="Meyerdierks A."/>
            <person name="Storesund J.E."/>
            <person name="Kallscheuer N."/>
            <person name="Luecker S."/>
            <person name="Lage O.M."/>
            <person name="Pohl T."/>
            <person name="Merkel B.J."/>
            <person name="Hornburger P."/>
            <person name="Mueller R.-W."/>
            <person name="Bruemmer F."/>
            <person name="Labrenz M."/>
            <person name="Spormann A.M."/>
            <person name="Op Den Camp H."/>
            <person name="Overmann J."/>
            <person name="Amann R."/>
            <person name="Jetten M.S.M."/>
            <person name="Mascher T."/>
            <person name="Medema M.H."/>
            <person name="Devos D.P."/>
            <person name="Kaster A.-K."/>
            <person name="Ovreas L."/>
            <person name="Rohde M."/>
            <person name="Galperin M.Y."/>
            <person name="Jogler C."/>
        </authorList>
    </citation>
    <scope>NUCLEOTIDE SEQUENCE [LARGE SCALE GENOMIC DNA]</scope>
    <source>
        <strain evidence="1 2">Pla52n</strain>
    </source>
</reference>
<name>A0A5C6BAB8_9BACT</name>
<accession>A0A5C6BAB8</accession>
<evidence type="ECO:0000313" key="2">
    <source>
        <dbReference type="Proteomes" id="UP000320176"/>
    </source>
</evidence>
<sequence>MTLRLKQITRFSVALPRFPVASKAVNWHREWRSSFAVKDFQISFGFFDPRSTNALTGNSSGPASGVAGLFQFDRPYFDASLHLLHFDNTTGTSERPETRDR</sequence>
<dbReference type="Proteomes" id="UP000320176">
    <property type="component" value="Unassembled WGS sequence"/>
</dbReference>
<dbReference type="AlphaFoldDB" id="A0A5C6BAB8"/>
<proteinExistence type="predicted"/>
<dbReference type="EMBL" id="SJPN01000001">
    <property type="protein sequence ID" value="TWU08391.1"/>
    <property type="molecule type" value="Genomic_DNA"/>
</dbReference>
<keyword evidence="2" id="KW-1185">Reference proteome</keyword>